<accession>A0ABT1IG90</accession>
<dbReference type="InterPro" id="IPR023294">
    <property type="entry name" value="Tachylectin2"/>
</dbReference>
<evidence type="ECO:0000259" key="1">
    <source>
        <dbReference type="Pfam" id="PF14517"/>
    </source>
</evidence>
<dbReference type="Gene3D" id="2.115.10.10">
    <property type="entry name" value="Tachylectin 2"/>
    <property type="match status" value="2"/>
</dbReference>
<organism evidence="2 3">
    <name type="scientific">Actinokineospora diospyrosa</name>
    <dbReference type="NCBI Taxonomy" id="103728"/>
    <lineage>
        <taxon>Bacteria</taxon>
        <taxon>Bacillati</taxon>
        <taxon>Actinomycetota</taxon>
        <taxon>Actinomycetes</taxon>
        <taxon>Pseudonocardiales</taxon>
        <taxon>Pseudonocardiaceae</taxon>
        <taxon>Actinokineospora</taxon>
    </lineage>
</organism>
<reference evidence="2 3" key="1">
    <citation type="submission" date="2022-06" db="EMBL/GenBank/DDBJ databases">
        <title>Genomic Encyclopedia of Archaeal and Bacterial Type Strains, Phase II (KMG-II): from individual species to whole genera.</title>
        <authorList>
            <person name="Goeker M."/>
        </authorList>
    </citation>
    <scope>NUCLEOTIDE SEQUENCE [LARGE SCALE GENOMIC DNA]</scope>
    <source>
        <strain evidence="2 3">DSM 44255</strain>
    </source>
</reference>
<dbReference type="EMBL" id="JAMTCO010000010">
    <property type="protein sequence ID" value="MCP2271663.1"/>
    <property type="molecule type" value="Genomic_DNA"/>
</dbReference>
<protein>
    <submittedName>
        <fullName evidence="2">Tachylectin</fullName>
    </submittedName>
</protein>
<feature type="domain" description="Tachylectin 2" evidence="1">
    <location>
        <begin position="251"/>
        <end position="347"/>
    </location>
</feature>
<dbReference type="Pfam" id="PF14517">
    <property type="entry name" value="Tachylectin"/>
    <property type="match status" value="1"/>
</dbReference>
<dbReference type="Proteomes" id="UP001205185">
    <property type="component" value="Unassembled WGS sequence"/>
</dbReference>
<evidence type="ECO:0000313" key="3">
    <source>
        <dbReference type="Proteomes" id="UP001205185"/>
    </source>
</evidence>
<gene>
    <name evidence="2" type="ORF">LV75_004177</name>
</gene>
<keyword evidence="3" id="KW-1185">Reference proteome</keyword>
<proteinExistence type="predicted"/>
<evidence type="ECO:0000313" key="2">
    <source>
        <dbReference type="EMBL" id="MCP2271663.1"/>
    </source>
</evidence>
<name>A0ABT1IG90_9PSEU</name>
<comment type="caution">
    <text evidence="2">The sequence shown here is derived from an EMBL/GenBank/DDBJ whole genome shotgun (WGS) entry which is preliminary data.</text>
</comment>
<sequence length="360" mass="37858">MVASAPVRATRMLNAQRSDVAVSGVAAASSRRKTTLGNNYMKLAKRVTTMLAAVAVAVTLPVAAVSTASASPVPSCDVSADVYGVEQDGRLFVYPHNEPENGGFSWGAKRYIGTGWNAGTVVAGPYGLFYLILPTTGEIRAYSWNGYGWDTAPNGAQYIVVSLPGDDYRYWTQAGNTNKVSSDANGDLWLIDGAGELYYVTDAPSAAAKSATAGKAKAKPEAHSKTRVKVTKDGLQSKAGAQSKAAAAPIWLGVDYIVSAGNGVLYTRHSTTNELKRSEFDLVNGTTTALQTPVGSGWNIFTHLTSVGGDTLYGTTNLGFWEYHYDSATGLWANNGSGKLVGAGWNSLARVLGNPAACYS</sequence>